<dbReference type="InterPro" id="IPR000719">
    <property type="entry name" value="Prot_kinase_dom"/>
</dbReference>
<feature type="region of interest" description="Disordered" evidence="5">
    <location>
        <begin position="1"/>
        <end position="24"/>
    </location>
</feature>
<evidence type="ECO:0000313" key="9">
    <source>
        <dbReference type="Proteomes" id="UP000644693"/>
    </source>
</evidence>
<evidence type="ECO:0000256" key="6">
    <source>
        <dbReference type="SAM" id="Phobius"/>
    </source>
</evidence>
<dbReference type="GO" id="GO:0004674">
    <property type="term" value="F:protein serine/threonine kinase activity"/>
    <property type="evidence" value="ECO:0007669"/>
    <property type="project" value="TreeGrafter"/>
</dbReference>
<dbReference type="Gene3D" id="3.30.200.20">
    <property type="entry name" value="Phosphorylase Kinase, domain 1"/>
    <property type="match status" value="1"/>
</dbReference>
<keyword evidence="9" id="KW-1185">Reference proteome</keyword>
<reference evidence="8" key="1">
    <citation type="journal article" date="2014" name="Int. J. Syst. Evol. Microbiol.">
        <title>Complete genome sequence of Corynebacterium casei LMG S-19264T (=DSM 44701T), isolated from a smear-ripened cheese.</title>
        <authorList>
            <consortium name="US DOE Joint Genome Institute (JGI-PGF)"/>
            <person name="Walter F."/>
            <person name="Albersmeier A."/>
            <person name="Kalinowski J."/>
            <person name="Ruckert C."/>
        </authorList>
    </citation>
    <scope>NUCLEOTIDE SEQUENCE</scope>
    <source>
        <strain evidence="8">KCTC 23430</strain>
    </source>
</reference>
<comment type="caution">
    <text evidence="8">The sequence shown here is derived from an EMBL/GenBank/DDBJ whole genome shotgun (WGS) entry which is preliminary data.</text>
</comment>
<keyword evidence="1" id="KW-0808">Transferase</keyword>
<dbReference type="InterPro" id="IPR011009">
    <property type="entry name" value="Kinase-like_dom_sf"/>
</dbReference>
<dbReference type="PANTHER" id="PTHR43289:SF34">
    <property type="entry name" value="SERINE_THREONINE-PROTEIN KINASE YBDM-RELATED"/>
    <property type="match status" value="1"/>
</dbReference>
<dbReference type="EMBL" id="BMYM01000001">
    <property type="protein sequence ID" value="GHD26122.1"/>
    <property type="molecule type" value="Genomic_DNA"/>
</dbReference>
<gene>
    <name evidence="8" type="ORF">GCM10007053_02690</name>
</gene>
<evidence type="ECO:0000313" key="8">
    <source>
        <dbReference type="EMBL" id="GHD26122.1"/>
    </source>
</evidence>
<organism evidence="8 9">
    <name type="scientific">Parahalioglobus pacificus</name>
    <dbReference type="NCBI Taxonomy" id="930806"/>
    <lineage>
        <taxon>Bacteria</taxon>
        <taxon>Pseudomonadati</taxon>
        <taxon>Pseudomonadota</taxon>
        <taxon>Gammaproteobacteria</taxon>
        <taxon>Cellvibrionales</taxon>
        <taxon>Halieaceae</taxon>
        <taxon>Parahalioglobus</taxon>
    </lineage>
</organism>
<evidence type="ECO:0000256" key="1">
    <source>
        <dbReference type="ARBA" id="ARBA00022679"/>
    </source>
</evidence>
<feature type="domain" description="Protein kinase" evidence="7">
    <location>
        <begin position="39"/>
        <end position="290"/>
    </location>
</feature>
<dbReference type="Proteomes" id="UP000644693">
    <property type="component" value="Unassembled WGS sequence"/>
</dbReference>
<evidence type="ECO:0000256" key="4">
    <source>
        <dbReference type="ARBA" id="ARBA00022840"/>
    </source>
</evidence>
<dbReference type="RefSeq" id="WP_189474436.1">
    <property type="nucleotide sequence ID" value="NZ_BMYM01000001.1"/>
</dbReference>
<evidence type="ECO:0000256" key="2">
    <source>
        <dbReference type="ARBA" id="ARBA00022741"/>
    </source>
</evidence>
<dbReference type="Pfam" id="PF00069">
    <property type="entry name" value="Pkinase"/>
    <property type="match status" value="1"/>
</dbReference>
<dbReference type="Gene3D" id="1.10.510.10">
    <property type="entry name" value="Transferase(Phosphotransferase) domain 1"/>
    <property type="match status" value="1"/>
</dbReference>
<keyword evidence="3" id="KW-0418">Kinase</keyword>
<protein>
    <recommendedName>
        <fullName evidence="7">Protein kinase domain-containing protein</fullName>
    </recommendedName>
</protein>
<keyword evidence="6" id="KW-0812">Transmembrane</keyword>
<evidence type="ECO:0000256" key="3">
    <source>
        <dbReference type="ARBA" id="ARBA00022777"/>
    </source>
</evidence>
<name>A0A918XCG8_9GAMM</name>
<feature type="transmembrane region" description="Helical" evidence="6">
    <location>
        <begin position="353"/>
        <end position="370"/>
    </location>
</feature>
<keyword evidence="4" id="KW-0067">ATP-binding</keyword>
<feature type="region of interest" description="Disordered" evidence="5">
    <location>
        <begin position="228"/>
        <end position="255"/>
    </location>
</feature>
<dbReference type="GO" id="GO:0005524">
    <property type="term" value="F:ATP binding"/>
    <property type="evidence" value="ECO:0007669"/>
    <property type="project" value="UniProtKB-KW"/>
</dbReference>
<reference evidence="8" key="2">
    <citation type="submission" date="2020-09" db="EMBL/GenBank/DDBJ databases">
        <authorList>
            <person name="Sun Q."/>
            <person name="Kim S."/>
        </authorList>
    </citation>
    <scope>NUCLEOTIDE SEQUENCE</scope>
    <source>
        <strain evidence="8">KCTC 23430</strain>
    </source>
</reference>
<dbReference type="PANTHER" id="PTHR43289">
    <property type="entry name" value="MITOGEN-ACTIVATED PROTEIN KINASE KINASE KINASE 20-RELATED"/>
    <property type="match status" value="1"/>
</dbReference>
<accession>A0A918XCG8</accession>
<dbReference type="SMART" id="SM00220">
    <property type="entry name" value="S_TKc"/>
    <property type="match status" value="1"/>
</dbReference>
<dbReference type="CDD" id="cd14014">
    <property type="entry name" value="STKc_PknB_like"/>
    <property type="match status" value="1"/>
</dbReference>
<proteinExistence type="predicted"/>
<evidence type="ECO:0000259" key="7">
    <source>
        <dbReference type="PROSITE" id="PS50011"/>
    </source>
</evidence>
<keyword evidence="6" id="KW-0472">Membrane</keyword>
<evidence type="ECO:0000256" key="5">
    <source>
        <dbReference type="SAM" id="MobiDB-lite"/>
    </source>
</evidence>
<dbReference type="SUPFAM" id="SSF56112">
    <property type="entry name" value="Protein kinase-like (PK-like)"/>
    <property type="match status" value="1"/>
</dbReference>
<keyword evidence="6" id="KW-1133">Transmembrane helix</keyword>
<dbReference type="AlphaFoldDB" id="A0A918XCG8"/>
<dbReference type="PROSITE" id="PS50011">
    <property type="entry name" value="PROTEIN_KINASE_DOM"/>
    <property type="match status" value="1"/>
</dbReference>
<sequence length="495" mass="52739">MAGSPVAGSPVAGSPVAGSPVAGSPVAGSPVAGSLGANYDLQSMLGSGGQGEVYLASDQHQQRAVAIKFSLRDKAGKGSMRQPTEAQALAAIDHPRVVRVLDVLVADEQLATVMEYVPGVTLATLQTSGSLSLAAILYLALDVASGLSAIRRAGLVHGDIKAENIRVTEGGRIKILDLGIASESFGHARGGSRQSMPPEQMAGNAVDSRSDLYAFGLLLHQLVTGTTHPAAGGEADGDDNPPVVPRLQLGDKTTAGERIPDSAVQLVNWLLEPLAANRPRNAFRVRQELRRMARAAGSPCRVRGQLGAAVSGAMWLEESAPRDVSHFSGEAEMRTVSGLSLLVARHARPLRRWIVAMLTATVVIGAVLSYRHWAMPTLRVQDSHIDVQAGIGLPPELSHRWLARTVTDQAIDLSRLPVKPITNQPHWQLLLTKGELPSAQVHIVLHCDPGRCLLEMAVAKTAQLRRRSLELHPRSSSSQWYSSLFELSKELLADL</sequence>
<keyword evidence="2" id="KW-0547">Nucleotide-binding</keyword>